<feature type="compositionally biased region" description="Basic and acidic residues" evidence="1">
    <location>
        <begin position="56"/>
        <end position="66"/>
    </location>
</feature>
<gene>
    <name evidence="2" type="ORF">GC102_22460</name>
</gene>
<evidence type="ECO:0000313" key="2">
    <source>
        <dbReference type="EMBL" id="NOU88496.1"/>
    </source>
</evidence>
<evidence type="ECO:0000256" key="1">
    <source>
        <dbReference type="SAM" id="MobiDB-lite"/>
    </source>
</evidence>
<sequence>MYMENNDSEIRKAIEAIREEMTLAVLAYGLESTIVLRKSKELDDLLNRFERLKSEGKAKREKEAMGRSKGGVRKWKNEGDGRAMV</sequence>
<dbReference type="InterPro" id="IPR036638">
    <property type="entry name" value="HLH_DNA-bd_sf"/>
</dbReference>
<dbReference type="SUPFAM" id="SSF140500">
    <property type="entry name" value="BAS1536-like"/>
    <property type="match status" value="1"/>
</dbReference>
<protein>
    <submittedName>
        <fullName evidence="2">Spo0E family sporulation regulatory protein-aspartic acid phosphatase</fullName>
    </submittedName>
</protein>
<reference evidence="2 3" key="1">
    <citation type="submission" date="2019-10" db="EMBL/GenBank/DDBJ databases">
        <title>Description of Paenibacillus choica sp. nov.</title>
        <authorList>
            <person name="Carlier A."/>
            <person name="Qi S."/>
        </authorList>
    </citation>
    <scope>NUCLEOTIDE SEQUENCE [LARGE SCALE GENOMIC DNA]</scope>
    <source>
        <strain evidence="2 3">LMG 31460</strain>
    </source>
</reference>
<keyword evidence="3" id="KW-1185">Reference proteome</keyword>
<dbReference type="Pfam" id="PF09388">
    <property type="entry name" value="SpoOE-like"/>
    <property type="match status" value="1"/>
</dbReference>
<feature type="region of interest" description="Disordered" evidence="1">
    <location>
        <begin position="56"/>
        <end position="85"/>
    </location>
</feature>
<dbReference type="InterPro" id="IPR037208">
    <property type="entry name" value="Spo0E-like_sf"/>
</dbReference>
<feature type="compositionally biased region" description="Basic and acidic residues" evidence="1">
    <location>
        <begin position="75"/>
        <end position="85"/>
    </location>
</feature>
<comment type="caution">
    <text evidence="2">The sequence shown here is derived from an EMBL/GenBank/DDBJ whole genome shotgun (WGS) entry which is preliminary data.</text>
</comment>
<dbReference type="EMBL" id="WHOC01000121">
    <property type="protein sequence ID" value="NOU88496.1"/>
    <property type="molecule type" value="Genomic_DNA"/>
</dbReference>
<organism evidence="2 3">
    <name type="scientific">Paenibacillus germinis</name>
    <dbReference type="NCBI Taxonomy" id="2654979"/>
    <lineage>
        <taxon>Bacteria</taxon>
        <taxon>Bacillati</taxon>
        <taxon>Bacillota</taxon>
        <taxon>Bacilli</taxon>
        <taxon>Bacillales</taxon>
        <taxon>Paenibacillaceae</taxon>
        <taxon>Paenibacillus</taxon>
    </lineage>
</organism>
<dbReference type="Proteomes" id="UP000658690">
    <property type="component" value="Unassembled WGS sequence"/>
</dbReference>
<dbReference type="InterPro" id="IPR018540">
    <property type="entry name" value="Spo0E-like"/>
</dbReference>
<dbReference type="Gene3D" id="4.10.280.10">
    <property type="entry name" value="Helix-loop-helix DNA-binding domain"/>
    <property type="match status" value="1"/>
</dbReference>
<proteinExistence type="predicted"/>
<evidence type="ECO:0000313" key="3">
    <source>
        <dbReference type="Proteomes" id="UP000658690"/>
    </source>
</evidence>
<accession>A0ABX1Z5E9</accession>
<name>A0ABX1Z5E9_9BACL</name>